<evidence type="ECO:0000313" key="11">
    <source>
        <dbReference type="Proteomes" id="UP000537775"/>
    </source>
</evidence>
<keyword evidence="5 8" id="KW-0378">Hydrolase</keyword>
<proteinExistence type="inferred from homology"/>
<name>A0A7X0FRF0_9MICO</name>
<dbReference type="SUPFAM" id="SSF88723">
    <property type="entry name" value="PIN domain-like"/>
    <property type="match status" value="1"/>
</dbReference>
<gene>
    <name evidence="8" type="primary">vapC</name>
    <name evidence="10" type="ORF">HD594_002617</name>
</gene>
<evidence type="ECO:0000256" key="7">
    <source>
        <dbReference type="ARBA" id="ARBA00038093"/>
    </source>
</evidence>
<dbReference type="GO" id="GO:0004540">
    <property type="term" value="F:RNA nuclease activity"/>
    <property type="evidence" value="ECO:0007669"/>
    <property type="project" value="InterPro"/>
</dbReference>
<dbReference type="InterPro" id="IPR029060">
    <property type="entry name" value="PIN-like_dom_sf"/>
</dbReference>
<feature type="binding site" evidence="8">
    <location>
        <position position="102"/>
    </location>
    <ligand>
        <name>Mg(2+)</name>
        <dbReference type="ChEBI" id="CHEBI:18420"/>
    </ligand>
</feature>
<dbReference type="PANTHER" id="PTHR33653:SF1">
    <property type="entry name" value="RIBONUCLEASE VAPC2"/>
    <property type="match status" value="1"/>
</dbReference>
<evidence type="ECO:0000256" key="2">
    <source>
        <dbReference type="ARBA" id="ARBA00022649"/>
    </source>
</evidence>
<organism evidence="10 11">
    <name type="scientific">Microbacterium thalassium</name>
    <dbReference type="NCBI Taxonomy" id="362649"/>
    <lineage>
        <taxon>Bacteria</taxon>
        <taxon>Bacillati</taxon>
        <taxon>Actinomycetota</taxon>
        <taxon>Actinomycetes</taxon>
        <taxon>Micrococcales</taxon>
        <taxon>Microbacteriaceae</taxon>
        <taxon>Microbacterium</taxon>
    </lineage>
</organism>
<keyword evidence="3 8" id="KW-0540">Nuclease</keyword>
<keyword evidence="11" id="KW-1185">Reference proteome</keyword>
<accession>A0A7X0FRF0</accession>
<dbReference type="Pfam" id="PF01850">
    <property type="entry name" value="PIN"/>
    <property type="match status" value="1"/>
</dbReference>
<comment type="function">
    <text evidence="8">Toxic component of a toxin-antitoxin (TA) system. An RNase.</text>
</comment>
<keyword evidence="6 8" id="KW-0460">Magnesium</keyword>
<feature type="domain" description="PIN" evidence="9">
    <location>
        <begin position="2"/>
        <end position="128"/>
    </location>
</feature>
<sequence>MIVADTNVLSEPLRPAPDPQVLAWLADHSGELAVTTLTVGELFYGAQRLPPGRRREHLLTAVEAIVSSAGDRLLPYDSPAARQYGLLRARREAAGHAVSVEDTMIAAICLAGGHELATRNTRDFADTGVVLHDPWTQ</sequence>
<comment type="cofactor">
    <cofactor evidence="1 8">
        <name>Mg(2+)</name>
        <dbReference type="ChEBI" id="CHEBI:18420"/>
    </cofactor>
</comment>
<dbReference type="RefSeq" id="WP_184751388.1">
    <property type="nucleotide sequence ID" value="NZ_BAAAJR010000011.1"/>
</dbReference>
<dbReference type="HAMAP" id="MF_00265">
    <property type="entry name" value="VapC_Nob1"/>
    <property type="match status" value="1"/>
</dbReference>
<keyword evidence="2 8" id="KW-1277">Toxin-antitoxin system</keyword>
<dbReference type="Gene3D" id="3.40.50.1010">
    <property type="entry name" value="5'-nuclease"/>
    <property type="match status" value="1"/>
</dbReference>
<protein>
    <recommendedName>
        <fullName evidence="8">Ribonuclease VapC</fullName>
        <shortName evidence="8">RNase VapC</shortName>
        <ecNumber evidence="8">3.1.-.-</ecNumber>
    </recommendedName>
    <alternativeName>
        <fullName evidence="8">Toxin VapC</fullName>
    </alternativeName>
</protein>
<dbReference type="CDD" id="cd18731">
    <property type="entry name" value="PIN_NgFitB-like"/>
    <property type="match status" value="1"/>
</dbReference>
<dbReference type="GO" id="GO:0090729">
    <property type="term" value="F:toxin activity"/>
    <property type="evidence" value="ECO:0007669"/>
    <property type="project" value="UniProtKB-KW"/>
</dbReference>
<reference evidence="10 11" key="1">
    <citation type="submission" date="2020-08" db="EMBL/GenBank/DDBJ databases">
        <title>Sequencing the genomes of 1000 actinobacteria strains.</title>
        <authorList>
            <person name="Klenk H.-P."/>
        </authorList>
    </citation>
    <scope>NUCLEOTIDE SEQUENCE [LARGE SCALE GENOMIC DNA]</scope>
    <source>
        <strain evidence="10 11">DSM 12511</strain>
    </source>
</reference>
<dbReference type="InterPro" id="IPR050556">
    <property type="entry name" value="Type_II_TA_system_RNase"/>
</dbReference>
<comment type="similarity">
    <text evidence="7 8">Belongs to the PINc/VapC protein family.</text>
</comment>
<dbReference type="InterPro" id="IPR022907">
    <property type="entry name" value="VapC_family"/>
</dbReference>
<comment type="caution">
    <text evidence="10">The sequence shown here is derived from an EMBL/GenBank/DDBJ whole genome shotgun (WGS) entry which is preliminary data.</text>
</comment>
<dbReference type="GO" id="GO:0016787">
    <property type="term" value="F:hydrolase activity"/>
    <property type="evidence" value="ECO:0007669"/>
    <property type="project" value="UniProtKB-KW"/>
</dbReference>
<dbReference type="GO" id="GO:0000287">
    <property type="term" value="F:magnesium ion binding"/>
    <property type="evidence" value="ECO:0007669"/>
    <property type="project" value="UniProtKB-UniRule"/>
</dbReference>
<evidence type="ECO:0000256" key="4">
    <source>
        <dbReference type="ARBA" id="ARBA00022723"/>
    </source>
</evidence>
<keyword evidence="4 8" id="KW-0479">Metal-binding</keyword>
<evidence type="ECO:0000256" key="1">
    <source>
        <dbReference type="ARBA" id="ARBA00001946"/>
    </source>
</evidence>
<dbReference type="EC" id="3.1.-.-" evidence="8"/>
<evidence type="ECO:0000313" key="10">
    <source>
        <dbReference type="EMBL" id="MBB6392304.1"/>
    </source>
</evidence>
<feature type="binding site" evidence="8">
    <location>
        <position position="5"/>
    </location>
    <ligand>
        <name>Mg(2+)</name>
        <dbReference type="ChEBI" id="CHEBI:18420"/>
    </ligand>
</feature>
<evidence type="ECO:0000256" key="6">
    <source>
        <dbReference type="ARBA" id="ARBA00022842"/>
    </source>
</evidence>
<evidence type="ECO:0000256" key="5">
    <source>
        <dbReference type="ARBA" id="ARBA00022801"/>
    </source>
</evidence>
<evidence type="ECO:0000256" key="8">
    <source>
        <dbReference type="HAMAP-Rule" id="MF_00265"/>
    </source>
</evidence>
<dbReference type="PANTHER" id="PTHR33653">
    <property type="entry name" value="RIBONUCLEASE VAPC2"/>
    <property type="match status" value="1"/>
</dbReference>
<dbReference type="Proteomes" id="UP000537775">
    <property type="component" value="Unassembled WGS sequence"/>
</dbReference>
<dbReference type="AlphaFoldDB" id="A0A7X0FRF0"/>
<dbReference type="EMBL" id="JACHML010000001">
    <property type="protein sequence ID" value="MBB6392304.1"/>
    <property type="molecule type" value="Genomic_DNA"/>
</dbReference>
<keyword evidence="8" id="KW-0800">Toxin</keyword>
<evidence type="ECO:0000259" key="9">
    <source>
        <dbReference type="Pfam" id="PF01850"/>
    </source>
</evidence>
<dbReference type="InterPro" id="IPR002716">
    <property type="entry name" value="PIN_dom"/>
</dbReference>
<evidence type="ECO:0000256" key="3">
    <source>
        <dbReference type="ARBA" id="ARBA00022722"/>
    </source>
</evidence>